<keyword evidence="1 5" id="KW-0328">Glycosyltransferase</keyword>
<comment type="caution">
    <text evidence="4">The sequence shown here is derived from an EMBL/GenBank/DDBJ whole genome shotgun (WGS) entry which is preliminary data.</text>
</comment>
<reference evidence="4" key="1">
    <citation type="book" date="2014" name="THE 24TH EUROPEAN CONGRESS OF CLINICAL MICROBIOLOGY AND INFECTIOUS DISEASES" publisher="ECCMID 2014" city="Barcelona, Spain">
        <title>Identification of resistance genes in three multidrug-resistant Bacteroides fragilis isolates by whole genome sequencing.</title>
        <editorList>
            <person name="Unknown"/>
            <person name="A."/>
        </editorList>
        <authorList>
            <person name="Sydenham T.V."/>
            <person name="Hasman H."/>
            <person name="Wang M."/>
            <person name="Soki J."/>
            <person name="Nagy E."/>
            <person name="Justesen U.S."/>
        </authorList>
    </citation>
    <scope>NUCLEOTIDE SEQUENCE</scope>
    <source>
        <strain evidence="4">DCMOUH0018B</strain>
    </source>
</reference>
<dbReference type="PATRIC" id="fig|817.53.peg.2473"/>
<dbReference type="PANTHER" id="PTHR22916">
    <property type="entry name" value="GLYCOSYLTRANSFERASE"/>
    <property type="match status" value="1"/>
</dbReference>
<sequence length="341" mass="39880">MTIPKVSIIVPIYNTEPYLERCIQSLSGQTLKEIEIIMVDDESPDNCPAMCDNYAKQDPRIKVIHKKNTGLGFARNSGLEIATGEYVAFLDSDDFVDITMYEKLYNTASNHNLDTVFCGFNQYSSHKTKPRQEVSELTIYEGKDIKEKVLLNMIAGEAEQKEDRTLFMSVWHAIYSNSIIKENKITFCSERDIISEDIVFDIDYLTKAQRIAYIPDCLYYYCLNRNSLTHVFRKDRNDKIITMYKKLILKANALNWEIGEKQRIMRLFIGYSRSAMIDLCHSDISFREKQKLLHSICSNDIWKEILDEYPYRRLPPIYAFFTILIKYNCSLSIYMLSHLKK</sequence>
<proteinExistence type="predicted"/>
<dbReference type="EMBL" id="JMZZ02000146">
    <property type="protein sequence ID" value="KFX74490.1"/>
    <property type="molecule type" value="Genomic_DNA"/>
</dbReference>
<name>A0A0I9S946_BACFG</name>
<dbReference type="AlphaFoldDB" id="A0A0I9S946"/>
<dbReference type="PANTHER" id="PTHR22916:SF51">
    <property type="entry name" value="GLYCOSYLTRANSFERASE EPSH-RELATED"/>
    <property type="match status" value="1"/>
</dbReference>
<evidence type="ECO:0000256" key="1">
    <source>
        <dbReference type="ARBA" id="ARBA00022676"/>
    </source>
</evidence>
<keyword evidence="2 5" id="KW-0808">Transferase</keyword>
<dbReference type="SUPFAM" id="SSF53448">
    <property type="entry name" value="Nucleotide-diphospho-sugar transferases"/>
    <property type="match status" value="1"/>
</dbReference>
<dbReference type="InterPro" id="IPR001173">
    <property type="entry name" value="Glyco_trans_2-like"/>
</dbReference>
<protein>
    <submittedName>
        <fullName evidence="5">Glycosyltransferase</fullName>
        <ecNumber evidence="5">2.4.-.-</ecNumber>
    </submittedName>
</protein>
<dbReference type="EC" id="2.4.-.-" evidence="5"/>
<dbReference type="Pfam" id="PF00535">
    <property type="entry name" value="Glycos_transf_2"/>
    <property type="match status" value="1"/>
</dbReference>
<dbReference type="GO" id="GO:0016758">
    <property type="term" value="F:hexosyltransferase activity"/>
    <property type="evidence" value="ECO:0007669"/>
    <property type="project" value="UniProtKB-ARBA"/>
</dbReference>
<evidence type="ECO:0000259" key="3">
    <source>
        <dbReference type="Pfam" id="PF00535"/>
    </source>
</evidence>
<dbReference type="CDD" id="cd00761">
    <property type="entry name" value="Glyco_tranf_GTA_type"/>
    <property type="match status" value="1"/>
</dbReference>
<feature type="domain" description="Glycosyltransferase 2-like" evidence="3">
    <location>
        <begin position="7"/>
        <end position="134"/>
    </location>
</feature>
<evidence type="ECO:0000256" key="2">
    <source>
        <dbReference type="ARBA" id="ARBA00022679"/>
    </source>
</evidence>
<evidence type="ECO:0000313" key="5">
    <source>
        <dbReference type="EMBL" id="MCZ2655654.1"/>
    </source>
</evidence>
<dbReference type="EMBL" id="JAPUAC010000013">
    <property type="protein sequence ID" value="MCZ2655654.1"/>
    <property type="molecule type" value="Genomic_DNA"/>
</dbReference>
<reference evidence="4" key="2">
    <citation type="submission" date="2014-07" db="EMBL/GenBank/DDBJ databases">
        <title>Genetics and epidemiology of antimicrobial resistance in B. fragilis group.</title>
        <authorList>
            <person name="Sydenham T.V."/>
            <person name="Hasman H."/>
            <person name="Kemp M."/>
            <person name="Justesen U.S."/>
        </authorList>
    </citation>
    <scope>NUCLEOTIDE SEQUENCE [LARGE SCALE GENOMIC DNA]</scope>
    <source>
        <strain evidence="4">DCMOUH0018B</strain>
    </source>
</reference>
<reference evidence="5" key="3">
    <citation type="submission" date="2022-12" db="EMBL/GenBank/DDBJ databases">
        <title>Development of a Multilocus Sequence Typing Scheme for Bacteroides fragilis Based on Whole Genome Sequencing Data and Clinical Application.</title>
        <authorList>
            <person name="Nielsen F.D."/>
            <person name="Justesen U.S."/>
        </authorList>
    </citation>
    <scope>NUCLEOTIDE SEQUENCE</scope>
    <source>
        <strain evidence="5">BF_BC_ODE_DK_2015_2</strain>
    </source>
</reference>
<dbReference type="Proteomes" id="UP001075704">
    <property type="component" value="Unassembled WGS sequence"/>
</dbReference>
<dbReference type="RefSeq" id="WP_044300537.1">
    <property type="nucleotide sequence ID" value="NZ_CAEUHN010000012.1"/>
</dbReference>
<organism evidence="4">
    <name type="scientific">Bacteroides fragilis</name>
    <dbReference type="NCBI Taxonomy" id="817"/>
    <lineage>
        <taxon>Bacteria</taxon>
        <taxon>Pseudomonadati</taxon>
        <taxon>Bacteroidota</taxon>
        <taxon>Bacteroidia</taxon>
        <taxon>Bacteroidales</taxon>
        <taxon>Bacteroidaceae</taxon>
        <taxon>Bacteroides</taxon>
    </lineage>
</organism>
<evidence type="ECO:0000313" key="4">
    <source>
        <dbReference type="EMBL" id="KFX74490.1"/>
    </source>
</evidence>
<gene>
    <name evidence="4" type="ORF">EE52_0211985</name>
    <name evidence="5" type="ORF">O1422_15930</name>
</gene>
<dbReference type="InterPro" id="IPR029044">
    <property type="entry name" value="Nucleotide-diphossugar_trans"/>
</dbReference>
<dbReference type="Gene3D" id="3.90.550.10">
    <property type="entry name" value="Spore Coat Polysaccharide Biosynthesis Protein SpsA, Chain A"/>
    <property type="match status" value="1"/>
</dbReference>
<accession>A0A0I9S946</accession>